<protein>
    <submittedName>
        <fullName evidence="2">Uncharacterized protein</fullName>
    </submittedName>
</protein>
<dbReference type="Proteomes" id="UP000199542">
    <property type="component" value="Unassembled WGS sequence"/>
</dbReference>
<dbReference type="EMBL" id="FMTM01000002">
    <property type="protein sequence ID" value="SCW48204.1"/>
    <property type="molecule type" value="Genomic_DNA"/>
</dbReference>
<name>A0A1G4QU82_9HYPH</name>
<accession>A0A1G4QU82</accession>
<proteinExistence type="predicted"/>
<dbReference type="RefSeq" id="WP_092584600.1">
    <property type="nucleotide sequence ID" value="NZ_FMTM01000002.1"/>
</dbReference>
<gene>
    <name evidence="2" type="ORF">SAMN02927900_01872</name>
</gene>
<evidence type="ECO:0000256" key="1">
    <source>
        <dbReference type="SAM" id="MobiDB-lite"/>
    </source>
</evidence>
<organism evidence="2 3">
    <name type="scientific">Rhizobium mongolense subsp. loessense</name>
    <dbReference type="NCBI Taxonomy" id="158890"/>
    <lineage>
        <taxon>Bacteria</taxon>
        <taxon>Pseudomonadati</taxon>
        <taxon>Pseudomonadota</taxon>
        <taxon>Alphaproteobacteria</taxon>
        <taxon>Hyphomicrobiales</taxon>
        <taxon>Rhizobiaceae</taxon>
        <taxon>Rhizobium/Agrobacterium group</taxon>
        <taxon>Rhizobium</taxon>
    </lineage>
</organism>
<feature type="region of interest" description="Disordered" evidence="1">
    <location>
        <begin position="1"/>
        <end position="22"/>
    </location>
</feature>
<reference evidence="2 3" key="1">
    <citation type="submission" date="2016-10" db="EMBL/GenBank/DDBJ databases">
        <authorList>
            <person name="de Groot N.N."/>
        </authorList>
    </citation>
    <scope>NUCLEOTIDE SEQUENCE [LARGE SCALE GENOMIC DNA]</scope>
    <source>
        <strain evidence="2 3">CGMCC 1.3401</strain>
    </source>
</reference>
<evidence type="ECO:0000313" key="2">
    <source>
        <dbReference type="EMBL" id="SCW48204.1"/>
    </source>
</evidence>
<evidence type="ECO:0000313" key="3">
    <source>
        <dbReference type="Proteomes" id="UP000199542"/>
    </source>
</evidence>
<sequence>MISKLTESEKFPDREFSSSKREVEIRHSKIGGQDAAAYIFKSIQKVPTWLPDIKVFNPIPEVKNKSSCAVVLFKASDRILSRHLLMVGN</sequence>
<dbReference type="AlphaFoldDB" id="A0A1G4QU82"/>